<dbReference type="Proteomes" id="UP000827986">
    <property type="component" value="Unassembled WGS sequence"/>
</dbReference>
<evidence type="ECO:0000313" key="1">
    <source>
        <dbReference type="EMBL" id="KAH1167327.1"/>
    </source>
</evidence>
<gene>
    <name evidence="1" type="ORF">KIL84_002810</name>
</gene>
<reference evidence="1" key="1">
    <citation type="submission" date="2021-09" db="EMBL/GenBank/DDBJ databases">
        <title>The genome of Mauremys mutica provides insights into the evolution of semi-aquatic lifestyle.</title>
        <authorList>
            <person name="Gong S."/>
            <person name="Gao Y."/>
        </authorList>
    </citation>
    <scope>NUCLEOTIDE SEQUENCE</scope>
    <source>
        <strain evidence="1">MM-2020</strain>
        <tissue evidence="1">Muscle</tissue>
    </source>
</reference>
<comment type="caution">
    <text evidence="1">The sequence shown here is derived from an EMBL/GenBank/DDBJ whole genome shotgun (WGS) entry which is preliminary data.</text>
</comment>
<organism evidence="1 2">
    <name type="scientific">Mauremys mutica</name>
    <name type="common">yellowpond turtle</name>
    <dbReference type="NCBI Taxonomy" id="74926"/>
    <lineage>
        <taxon>Eukaryota</taxon>
        <taxon>Metazoa</taxon>
        <taxon>Chordata</taxon>
        <taxon>Craniata</taxon>
        <taxon>Vertebrata</taxon>
        <taxon>Euteleostomi</taxon>
        <taxon>Archelosauria</taxon>
        <taxon>Testudinata</taxon>
        <taxon>Testudines</taxon>
        <taxon>Cryptodira</taxon>
        <taxon>Durocryptodira</taxon>
        <taxon>Testudinoidea</taxon>
        <taxon>Geoemydidae</taxon>
        <taxon>Geoemydinae</taxon>
        <taxon>Mauremys</taxon>
    </lineage>
</organism>
<keyword evidence="2" id="KW-1185">Reference proteome</keyword>
<proteinExistence type="predicted"/>
<accession>A0A9D3WUD9</accession>
<sequence length="124" mass="14075">MAPRKSYLLYRSKLEMFVTEVPGTSGVIKGALGFGMPPHFREDNRLDAELISSAKTEFGPKFIVQVWKNCYREMNHMGKGSDTANYIGTETTLQLHSKVNWNISISQCHLFSCPQLTLPKCIYK</sequence>
<name>A0A9D3WUD9_9SAUR</name>
<dbReference type="AlphaFoldDB" id="A0A9D3WUD9"/>
<protein>
    <submittedName>
        <fullName evidence="1">Uncharacterized protein</fullName>
    </submittedName>
</protein>
<dbReference type="EMBL" id="JAHDVG010000486">
    <property type="protein sequence ID" value="KAH1167327.1"/>
    <property type="molecule type" value="Genomic_DNA"/>
</dbReference>
<evidence type="ECO:0000313" key="2">
    <source>
        <dbReference type="Proteomes" id="UP000827986"/>
    </source>
</evidence>